<evidence type="ECO:0000256" key="2">
    <source>
        <dbReference type="ARBA" id="ARBA00006228"/>
    </source>
</evidence>
<dbReference type="PIRSF" id="PIRSF019239">
    <property type="entry name" value="MrpE"/>
    <property type="match status" value="1"/>
</dbReference>
<evidence type="ECO:0000256" key="5">
    <source>
        <dbReference type="ARBA" id="ARBA00022989"/>
    </source>
</evidence>
<keyword evidence="5 7" id="KW-1133">Transmembrane helix</keyword>
<evidence type="ECO:0000256" key="3">
    <source>
        <dbReference type="ARBA" id="ARBA00022475"/>
    </source>
</evidence>
<name>A0AA86GK14_9SPHN</name>
<accession>A0AA86GK14</accession>
<dbReference type="AlphaFoldDB" id="A0AA86GK14"/>
<dbReference type="Proteomes" id="UP000058599">
    <property type="component" value="Chromosome"/>
</dbReference>
<dbReference type="PANTHER" id="PTHR34584:SF1">
    <property type="entry name" value="NA(+)_H(+) ANTIPORTER SUBUNIT E1"/>
    <property type="match status" value="1"/>
</dbReference>
<evidence type="ECO:0000313" key="8">
    <source>
        <dbReference type="EMBL" id="AMG74023.1"/>
    </source>
</evidence>
<keyword evidence="4 7" id="KW-0812">Transmembrane</keyword>
<gene>
    <name evidence="8" type="primary">phaE</name>
    <name evidence="8" type="ORF">SGRAN_1643</name>
</gene>
<comment type="similarity">
    <text evidence="2">Belongs to the CPA3 antiporters (TC 2.A.63) subunit E family.</text>
</comment>
<dbReference type="Pfam" id="PF01899">
    <property type="entry name" value="MNHE"/>
    <property type="match status" value="1"/>
</dbReference>
<keyword evidence="9" id="KW-1185">Reference proteome</keyword>
<reference evidence="8 9" key="1">
    <citation type="journal article" date="2016" name="BMC Genomics">
        <title>Genomic analysis of the nitrate-respiring Sphingopyxis granuli (formerly Sphingomonas macrogoltabida) strain TFA.</title>
        <authorList>
            <person name="Garcia-Romero I."/>
            <person name="Perez-Pulido A.J."/>
            <person name="Gonzalez-Flores Y.E."/>
            <person name="Reyes-Ramirez F."/>
            <person name="Santero E."/>
            <person name="Floriano B."/>
        </authorList>
    </citation>
    <scope>NUCLEOTIDE SEQUENCE [LARGE SCALE GENOMIC DNA]</scope>
    <source>
        <strain evidence="8 9">TFA</strain>
    </source>
</reference>
<evidence type="ECO:0000313" key="9">
    <source>
        <dbReference type="Proteomes" id="UP000058599"/>
    </source>
</evidence>
<keyword evidence="3" id="KW-1003">Cell membrane</keyword>
<dbReference type="NCBIfam" id="NF006520">
    <property type="entry name" value="PRK08965.1-4"/>
    <property type="match status" value="1"/>
</dbReference>
<dbReference type="InterPro" id="IPR002758">
    <property type="entry name" value="Cation_antiport_E"/>
</dbReference>
<dbReference type="GO" id="GO:0005886">
    <property type="term" value="C:plasma membrane"/>
    <property type="evidence" value="ECO:0007669"/>
    <property type="project" value="UniProtKB-SubCell"/>
</dbReference>
<feature type="transmembrane region" description="Helical" evidence="7">
    <location>
        <begin position="60"/>
        <end position="83"/>
    </location>
</feature>
<evidence type="ECO:0000256" key="1">
    <source>
        <dbReference type="ARBA" id="ARBA00004651"/>
    </source>
</evidence>
<sequence>MRRLVPYPLLALALFAMWTLLTGFSPGHILLGALVALIVSRSMLSLKPEPPRVRVGWAMVRLAGIVLVDIVRSNIAVGKIILFNPPHRHSDFIELPTELRSPYALAVLALIITATPGSLWVQHDANRHVILIHILDLVDEAEWVRQIRQRYERLLMEIFE</sequence>
<evidence type="ECO:0000256" key="7">
    <source>
        <dbReference type="SAM" id="Phobius"/>
    </source>
</evidence>
<feature type="transmembrane region" description="Helical" evidence="7">
    <location>
        <begin position="12"/>
        <end position="39"/>
    </location>
</feature>
<dbReference type="EMBL" id="CP012199">
    <property type="protein sequence ID" value="AMG74023.1"/>
    <property type="molecule type" value="Genomic_DNA"/>
</dbReference>
<evidence type="ECO:0000256" key="4">
    <source>
        <dbReference type="ARBA" id="ARBA00022692"/>
    </source>
</evidence>
<protein>
    <submittedName>
        <fullName evidence="8">Monovalent cation/H+ antiporter subunit E</fullName>
    </submittedName>
</protein>
<dbReference type="GO" id="GO:0008324">
    <property type="term" value="F:monoatomic cation transmembrane transporter activity"/>
    <property type="evidence" value="ECO:0007669"/>
    <property type="project" value="InterPro"/>
</dbReference>
<dbReference type="PANTHER" id="PTHR34584">
    <property type="entry name" value="NA(+)/H(+) ANTIPORTER SUBUNIT E1"/>
    <property type="match status" value="1"/>
</dbReference>
<evidence type="ECO:0000256" key="6">
    <source>
        <dbReference type="ARBA" id="ARBA00023136"/>
    </source>
</evidence>
<comment type="subcellular location">
    <subcellularLocation>
        <location evidence="1">Cell membrane</location>
        <topology evidence="1">Multi-pass membrane protein</topology>
    </subcellularLocation>
</comment>
<keyword evidence="6 7" id="KW-0472">Membrane</keyword>
<feature type="transmembrane region" description="Helical" evidence="7">
    <location>
        <begin position="103"/>
        <end position="121"/>
    </location>
</feature>
<dbReference type="RefSeq" id="WP_067106207.1">
    <property type="nucleotide sequence ID" value="NZ_CP012199.1"/>
</dbReference>
<organism evidence="8 9">
    <name type="scientific">Sphingopyxis granuli</name>
    <dbReference type="NCBI Taxonomy" id="267128"/>
    <lineage>
        <taxon>Bacteria</taxon>
        <taxon>Pseudomonadati</taxon>
        <taxon>Pseudomonadota</taxon>
        <taxon>Alphaproteobacteria</taxon>
        <taxon>Sphingomonadales</taxon>
        <taxon>Sphingomonadaceae</taxon>
        <taxon>Sphingopyxis</taxon>
    </lineage>
</organism>
<dbReference type="KEGG" id="sgi:SGRAN_1643"/>
<proteinExistence type="inferred from homology"/>